<organism evidence="2 3">
    <name type="scientific">Forsythia ovata</name>
    <dbReference type="NCBI Taxonomy" id="205694"/>
    <lineage>
        <taxon>Eukaryota</taxon>
        <taxon>Viridiplantae</taxon>
        <taxon>Streptophyta</taxon>
        <taxon>Embryophyta</taxon>
        <taxon>Tracheophyta</taxon>
        <taxon>Spermatophyta</taxon>
        <taxon>Magnoliopsida</taxon>
        <taxon>eudicotyledons</taxon>
        <taxon>Gunneridae</taxon>
        <taxon>Pentapetalae</taxon>
        <taxon>asterids</taxon>
        <taxon>lamiids</taxon>
        <taxon>Lamiales</taxon>
        <taxon>Oleaceae</taxon>
        <taxon>Forsythieae</taxon>
        <taxon>Forsythia</taxon>
    </lineage>
</organism>
<feature type="region of interest" description="Disordered" evidence="1">
    <location>
        <begin position="119"/>
        <end position="141"/>
    </location>
</feature>
<comment type="caution">
    <text evidence="2">The sequence shown here is derived from an EMBL/GenBank/DDBJ whole genome shotgun (WGS) entry which is preliminary data.</text>
</comment>
<protein>
    <submittedName>
        <fullName evidence="2">Uncharacterized protein</fullName>
    </submittedName>
</protein>
<dbReference type="Proteomes" id="UP001604277">
    <property type="component" value="Unassembled WGS sequence"/>
</dbReference>
<keyword evidence="3" id="KW-1185">Reference proteome</keyword>
<sequence>MNTLKRYQEPTPTTEEIWPENKPKEAVKESKYSAPKGICELVRFEVMWGEILRQRRFDFRVGQIFTEILWESVLGVGLLALSLRSLPLVHIPRFTTRLVKGPLTQEKVWVAGGETRNVDNEIQEPTGSAEEDSSHLCAAEV</sequence>
<dbReference type="EMBL" id="JBFOLJ010000003">
    <property type="protein sequence ID" value="KAL2547887.1"/>
    <property type="molecule type" value="Genomic_DNA"/>
</dbReference>
<name>A0ABD1WDY4_9LAMI</name>
<evidence type="ECO:0000256" key="1">
    <source>
        <dbReference type="SAM" id="MobiDB-lite"/>
    </source>
</evidence>
<dbReference type="AlphaFoldDB" id="A0ABD1WDY4"/>
<reference evidence="3" key="1">
    <citation type="submission" date="2024-07" db="EMBL/GenBank/DDBJ databases">
        <title>Two chromosome-level genome assemblies of Korean endemic species Abeliophyllum distichum and Forsythia ovata (Oleaceae).</title>
        <authorList>
            <person name="Jang H."/>
        </authorList>
    </citation>
    <scope>NUCLEOTIDE SEQUENCE [LARGE SCALE GENOMIC DNA]</scope>
</reference>
<evidence type="ECO:0000313" key="2">
    <source>
        <dbReference type="EMBL" id="KAL2547887.1"/>
    </source>
</evidence>
<accession>A0ABD1WDY4</accession>
<proteinExistence type="predicted"/>
<evidence type="ECO:0000313" key="3">
    <source>
        <dbReference type="Proteomes" id="UP001604277"/>
    </source>
</evidence>
<gene>
    <name evidence="2" type="ORF">Fot_09417</name>
</gene>